<dbReference type="PANTHER" id="PTHR16166">
    <property type="entry name" value="VACUOLAR PROTEIN SORTING-ASSOCIATED PROTEIN VPS13"/>
    <property type="match status" value="1"/>
</dbReference>
<dbReference type="GO" id="GO:0006623">
    <property type="term" value="P:protein targeting to vacuole"/>
    <property type="evidence" value="ECO:0007669"/>
    <property type="project" value="TreeGrafter"/>
</dbReference>
<proteinExistence type="predicted"/>
<dbReference type="InterPro" id="IPR026847">
    <property type="entry name" value="VPS13"/>
</dbReference>
<reference evidence="1" key="2">
    <citation type="journal article" date="2024" name="Plant">
        <title>Genomic evolution and insights into agronomic trait innovations of Sesamum species.</title>
        <authorList>
            <person name="Miao H."/>
            <person name="Wang L."/>
            <person name="Qu L."/>
            <person name="Liu H."/>
            <person name="Sun Y."/>
            <person name="Le M."/>
            <person name="Wang Q."/>
            <person name="Wei S."/>
            <person name="Zheng Y."/>
            <person name="Lin W."/>
            <person name="Duan Y."/>
            <person name="Cao H."/>
            <person name="Xiong S."/>
            <person name="Wang X."/>
            <person name="Wei L."/>
            <person name="Li C."/>
            <person name="Ma Q."/>
            <person name="Ju M."/>
            <person name="Zhao R."/>
            <person name="Li G."/>
            <person name="Mu C."/>
            <person name="Tian Q."/>
            <person name="Mei H."/>
            <person name="Zhang T."/>
            <person name="Gao T."/>
            <person name="Zhang H."/>
        </authorList>
    </citation>
    <scope>NUCLEOTIDE SEQUENCE</scope>
    <source>
        <strain evidence="1">KEN8</strain>
    </source>
</reference>
<evidence type="ECO:0000313" key="1">
    <source>
        <dbReference type="EMBL" id="KAL0302481.1"/>
    </source>
</evidence>
<accession>A0AAW2K7F6</accession>
<dbReference type="AlphaFoldDB" id="A0AAW2K7F6"/>
<dbReference type="PANTHER" id="PTHR16166:SF143">
    <property type="entry name" value="PROTEIN SORTING-ASSOCIATED PROTEIN, PUTATIVE (DUF1162)-RELATED"/>
    <property type="match status" value="1"/>
</dbReference>
<reference evidence="1" key="1">
    <citation type="submission" date="2020-06" db="EMBL/GenBank/DDBJ databases">
        <authorList>
            <person name="Li T."/>
            <person name="Hu X."/>
            <person name="Zhang T."/>
            <person name="Song X."/>
            <person name="Zhang H."/>
            <person name="Dai N."/>
            <person name="Sheng W."/>
            <person name="Hou X."/>
            <person name="Wei L."/>
        </authorList>
    </citation>
    <scope>NUCLEOTIDE SEQUENCE</scope>
    <source>
        <strain evidence="1">KEN8</strain>
        <tissue evidence="1">Leaf</tissue>
    </source>
</reference>
<comment type="caution">
    <text evidence="1">The sequence shown here is derived from an EMBL/GenBank/DDBJ whole genome shotgun (WGS) entry which is preliminary data.</text>
</comment>
<organism evidence="1">
    <name type="scientific">Sesamum calycinum</name>
    <dbReference type="NCBI Taxonomy" id="2727403"/>
    <lineage>
        <taxon>Eukaryota</taxon>
        <taxon>Viridiplantae</taxon>
        <taxon>Streptophyta</taxon>
        <taxon>Embryophyta</taxon>
        <taxon>Tracheophyta</taxon>
        <taxon>Spermatophyta</taxon>
        <taxon>Magnoliopsida</taxon>
        <taxon>eudicotyledons</taxon>
        <taxon>Gunneridae</taxon>
        <taxon>Pentapetalae</taxon>
        <taxon>asterids</taxon>
        <taxon>lamiids</taxon>
        <taxon>Lamiales</taxon>
        <taxon>Pedaliaceae</taxon>
        <taxon>Sesamum</taxon>
    </lineage>
</organism>
<protein>
    <submittedName>
        <fullName evidence="1">Uncharacterized protein</fullName>
    </submittedName>
</protein>
<sequence length="317" mass="34925">MVPLREESAETDLDITKAKLKTETIETIDVSPLTFIGGDLMEMDIMVAEHIFYVSCSFEVIEQDVQHELEEMEKETDIDDILDYRSVAERELEDFLVNPSLRYGSNSGNVDKPVEDDRPPSKARGWLNWLSYGMLGAGGTDDSDQFSGVISDDVIKDIYEATKFHPASELVGDSTTMVEFYFSSMKINISETHTTLRSTTLEMGYPDLRVSSVGELGHAIADLMLKGISIEGKVWEKSAIISASVNSAQMINPFKNQVVFFTKKAIEGLVKGMVDSGDGGGKVDAEDELLENQHPSLNVKVDLSPSTCDVNSSVKVS</sequence>
<dbReference type="GO" id="GO:0045053">
    <property type="term" value="P:protein retention in Golgi apparatus"/>
    <property type="evidence" value="ECO:0007669"/>
    <property type="project" value="TreeGrafter"/>
</dbReference>
<name>A0AAW2K7F6_9LAMI</name>
<dbReference type="EMBL" id="JACGWM010000556">
    <property type="protein sequence ID" value="KAL0302481.1"/>
    <property type="molecule type" value="Genomic_DNA"/>
</dbReference>
<gene>
    <name evidence="1" type="ORF">Scaly_3030300</name>
</gene>